<accession>A0ACB7Z8R1</accession>
<organism evidence="1 2">
    <name type="scientific">Vaccinium darrowii</name>
    <dbReference type="NCBI Taxonomy" id="229202"/>
    <lineage>
        <taxon>Eukaryota</taxon>
        <taxon>Viridiplantae</taxon>
        <taxon>Streptophyta</taxon>
        <taxon>Embryophyta</taxon>
        <taxon>Tracheophyta</taxon>
        <taxon>Spermatophyta</taxon>
        <taxon>Magnoliopsida</taxon>
        <taxon>eudicotyledons</taxon>
        <taxon>Gunneridae</taxon>
        <taxon>Pentapetalae</taxon>
        <taxon>asterids</taxon>
        <taxon>Ericales</taxon>
        <taxon>Ericaceae</taxon>
        <taxon>Vaccinioideae</taxon>
        <taxon>Vaccinieae</taxon>
        <taxon>Vaccinium</taxon>
    </lineage>
</organism>
<keyword evidence="2" id="KW-1185">Reference proteome</keyword>
<comment type="caution">
    <text evidence="1">The sequence shown here is derived from an EMBL/GenBank/DDBJ whole genome shotgun (WGS) entry which is preliminary data.</text>
</comment>
<proteinExistence type="predicted"/>
<dbReference type="Proteomes" id="UP000828048">
    <property type="component" value="Chromosome 12"/>
</dbReference>
<reference evidence="1 2" key="1">
    <citation type="journal article" date="2021" name="Hortic Res">
        <title>High-quality reference genome and annotation aids understanding of berry development for evergreen blueberry (Vaccinium darrowii).</title>
        <authorList>
            <person name="Yu J."/>
            <person name="Hulse-Kemp A.M."/>
            <person name="Babiker E."/>
            <person name="Staton M."/>
        </authorList>
    </citation>
    <scope>NUCLEOTIDE SEQUENCE [LARGE SCALE GENOMIC DNA]</scope>
    <source>
        <strain evidence="2">cv. NJ 8807/NJ 8810</strain>
        <tissue evidence="1">Young leaf</tissue>
    </source>
</reference>
<protein>
    <submittedName>
        <fullName evidence="1">Uncharacterized protein</fullName>
    </submittedName>
</protein>
<evidence type="ECO:0000313" key="2">
    <source>
        <dbReference type="Proteomes" id="UP000828048"/>
    </source>
</evidence>
<gene>
    <name evidence="1" type="ORF">Vadar_000201</name>
</gene>
<name>A0ACB7Z8R1_9ERIC</name>
<sequence>MVRSSSSDATAREARRTSYRSVFAGKSGMLSRAVTNCLSPSPHHRSPVAVASDALRDLRGVLLLTPAFPTVRYSTFFCRLRSVFGFDVVRRNETTVAEAERDKDFSHFTEKTNDDSLQSSPSFDFHGCYFWISSPDGGRGTPMDYDDNDFQGQNLHLAGEGSSKFSPVLHPYALPKFDFDDGLQNHLRFDSLVENEVFLGIPSQEDNQWIEDFSRGSSGIEFSSSAAESCSISRHNNVWSEATSSESVEMLLKSVRQEEMVRGDTIIEESDACGELGGLTEGMEHHLKQDDEAKDGMDSEPAGMVAFLNPNVSCERDVVIGTEGVDGKCDDTNQAEVDDSPDDSHHIKLRKDSPGPGLQIDDIDSSSQDIDAASVQLLKTQEPEHQVSEISIGNSNTNRLLSGIDKAVEEQQFLSKEANADDLILKEIEVGPGSQNLEDLHCPSEAKSIEQHSVESGISSIEETPSSPPKGESNRQIAEVCSKDPRSTDPEKALDTSHSLEFHQQFSENMHKDRVVGGDSNIEGRASEVITMEDGIPSSSEPKIDQTRLRVGDNQLWSEASVSYSEASLTSGVDNKLSDGQGDGSSNYVGDLPSSTVACSSTELIEEKHTVENLKGMDDASVVQNEDLKAEDHALSHNESGELPKELGSMDSNIVKSLRSVEGVELLSQEDDMKVDSKFAHQSECLPSAGNEPALNVGLEKTLLAMDDAVDGASLLSGTGATADKGSDHLDKGTKTGGEASEDTSLLKDVSQGTSNLASGIEDSVKSLHKENDHLSPMEETFNTTSGNEQVAKAHEISQTSSCKLEVCLTLSDSAVKEGSCAKRLLIPGNCEEADMQKNHEVAPSTAAGGGLSVESVKPVSGMPTISSFVLSQSEKEGVRESVAGSVSHTEVAVQSISHNISGDNPAKDGRVHPSADLSGREATKDGESVSAIQKCKKPLIVEGLPSTPAAVQMDPKIVSELSRGSSQASDGEIASGGPKSTPERKTRRAPGRATRKENSRRGSHVKETTLGNVECSATITRAVVSIPTSNLPDLNSSAPPSVSFHQPFTDLQQVQLRAQIFVYGSLIQRAAPDEACMVSAFGGSDGGRTVWEPVWRSYMERIQGQKSHPNKPETPVKPRSGARPTEQPIKRGSRQSKMPPSPLGQASSKGTPSPVSNSMIPLSSPLWNISTPGDGLQSSGMPRPGVIDYKQTLPPMHPFQTPPTRGFIGHNWLSQTHFPGPWVASPQTSVSDVNTCFSVSPMTETVKLNPVKESSGLLTSEAKYASPVTLVHSSGPSVLAATSSLSDMKRTTVLPALNSTGPKARKRKKVDVFGDLGQISFLPQTHTESVSAPVVTNHLSTSVVVSTPNIFTSKADAVKIFTSASPSSTTDHPKPVEQNTKQNVLSEDTLSKVAEAKQQAEDAATLAAAAVSHCLSVWSQLDKQKNSGLSPDVEGKLASAAVAVAAAASVAKAAAAAAKIASNAALQAKMMADEALAPGGTSNPAQSSASPLSGVNNFGNASPASILMGGNVSTSSSSILVAAREAARRRVEAASAASKQAENLDAILKAAELAAEAVSQAGKIVAMGDPLPVSELVKAGPEGYWRVQQMPCEQGVISNNENREQSEVHIIDNCPHVAKEAASEEAKIVNPGLSPLSGEIPRESMEDHVSAADGLLSSFTTRETDSRAKKSRRALDSAKTIGVVPESEIESRAACVTTQDNEVGAVEENSIKEGCLVEIRKDGDGFKTAWFSATVLSTKDRKAFVSYTELQSDEGSGKLREWVALEGEANNAPRIRIAHHITTIQFEGTRKRRRAAMGDYQWSVGDRVDVWMQDCWREGVITEKNRKDESILTVHFPAEGETSVVKAWHLRPTLIWKDGEWVESRSRDKNASTQGDTPQEKRLKLGIPAMENREKDKMSKNIEFGESEKPDESRLLPLSANEKVFNLGKSIGDQNKPGALRTQRTGLQKEGPRVVFGVPKPGKKRKFMEVSKHYVAERSSKTNESNDSVKFAKYLMPQGSGPRGWKNTKLISKEKQATESKTKVLKSGKSLSVFGRTLPQKDKLSAQNDGSATDHMIKDSGSTDENVSRKQRLIEFGSFSKPEGSEEGPTLFSSLALPSGAPSKKLSTSNARSERLNGGKLAHTSGKLAKGEVDKLDDSNLGKSISEAVEPRRSNRRIQPTSRLLEGLQSSLVIPKFPAVSYDKSHRSQNRGGTSSKGNNHG</sequence>
<dbReference type="EMBL" id="CM037162">
    <property type="protein sequence ID" value="KAH7862120.1"/>
    <property type="molecule type" value="Genomic_DNA"/>
</dbReference>
<evidence type="ECO:0000313" key="1">
    <source>
        <dbReference type="EMBL" id="KAH7862120.1"/>
    </source>
</evidence>